<keyword evidence="2" id="KW-1185">Reference proteome</keyword>
<name>A0ACC3CXE7_9PEZI</name>
<reference evidence="1" key="1">
    <citation type="submission" date="2024-09" db="EMBL/GenBank/DDBJ databases">
        <title>Black Yeasts Isolated from many extreme environments.</title>
        <authorList>
            <person name="Coleine C."/>
            <person name="Stajich J.E."/>
            <person name="Selbmann L."/>
        </authorList>
    </citation>
    <scope>NUCLEOTIDE SEQUENCE</scope>
    <source>
        <strain evidence="1">CCFEE 5737</strain>
    </source>
</reference>
<accession>A0ACC3CXE7</accession>
<comment type="caution">
    <text evidence="1">The sequence shown here is derived from an EMBL/GenBank/DDBJ whole genome shotgun (WGS) entry which is preliminary data.</text>
</comment>
<dbReference type="Proteomes" id="UP001186974">
    <property type="component" value="Unassembled WGS sequence"/>
</dbReference>
<gene>
    <name evidence="1" type="ORF">LTS18_012439</name>
</gene>
<protein>
    <submittedName>
        <fullName evidence="1">Uncharacterized protein</fullName>
    </submittedName>
</protein>
<organism evidence="1 2">
    <name type="scientific">Coniosporium uncinatum</name>
    <dbReference type="NCBI Taxonomy" id="93489"/>
    <lineage>
        <taxon>Eukaryota</taxon>
        <taxon>Fungi</taxon>
        <taxon>Dikarya</taxon>
        <taxon>Ascomycota</taxon>
        <taxon>Pezizomycotina</taxon>
        <taxon>Dothideomycetes</taxon>
        <taxon>Dothideomycetes incertae sedis</taxon>
        <taxon>Coniosporium</taxon>
    </lineage>
</organism>
<dbReference type="EMBL" id="JAWDJW010010058">
    <property type="protein sequence ID" value="KAK3051319.1"/>
    <property type="molecule type" value="Genomic_DNA"/>
</dbReference>
<proteinExistence type="predicted"/>
<sequence>GGEDAECGQNIWVRKVEKADPNSDAGGAQTNGDAEKDDGQRNGKLNGDKGKKEEAKVEYRYINMGGKNTASMQPGERIIVMTPGGGGWGKEGEESLVKGKPDPKHWWRQGSVATRQAEAEASA</sequence>
<evidence type="ECO:0000313" key="1">
    <source>
        <dbReference type="EMBL" id="KAK3051319.1"/>
    </source>
</evidence>
<feature type="non-terminal residue" evidence="1">
    <location>
        <position position="1"/>
    </location>
</feature>
<evidence type="ECO:0000313" key="2">
    <source>
        <dbReference type="Proteomes" id="UP001186974"/>
    </source>
</evidence>